<evidence type="ECO:0000256" key="1">
    <source>
        <dbReference type="ARBA" id="ARBA00003041"/>
    </source>
</evidence>
<dbReference type="InterPro" id="IPR051472">
    <property type="entry name" value="T3SS_Stator/FliH"/>
</dbReference>
<dbReference type="EMBL" id="VRMG01000009">
    <property type="protein sequence ID" value="TXN29211.1"/>
    <property type="molecule type" value="Genomic_DNA"/>
</dbReference>
<dbReference type="PANTHER" id="PTHR34982:SF1">
    <property type="entry name" value="FLAGELLAR ASSEMBLY PROTEIN FLIH"/>
    <property type="match status" value="1"/>
</dbReference>
<dbReference type="Pfam" id="PF02108">
    <property type="entry name" value="FliH"/>
    <property type="match status" value="1"/>
</dbReference>
<sequence length="202" mass="20937">MSIDQEFFPVTFPALRSLETDPFEVQSRASGHAAGYAAGLRAASGELAERIARLDAEHEAAVLHGRARIDRVIAVLGAAARALDERTLPLIEGSQDALAAAAIELAEAILGSELSRDENSARSALTRALAGADSTTVRVVRMNPVDLAGLDADTIAATGVLFAPDDSLARGDAVTEFEVGYLDARISTALARAKAAIAGEAS</sequence>
<keyword evidence="5" id="KW-0653">Protein transport</keyword>
<dbReference type="RefSeq" id="WP_147784231.1">
    <property type="nucleotide sequence ID" value="NZ_VRMG01000009.1"/>
</dbReference>
<evidence type="ECO:0000313" key="9">
    <source>
        <dbReference type="Proteomes" id="UP000321379"/>
    </source>
</evidence>
<dbReference type="Proteomes" id="UP000321379">
    <property type="component" value="Unassembled WGS sequence"/>
</dbReference>
<protein>
    <recommendedName>
        <fullName evidence="7">Flagellar assembly protein FliH/Type III secretion system HrpE domain-containing protein</fullName>
    </recommendedName>
</protein>
<dbReference type="GO" id="GO:0005829">
    <property type="term" value="C:cytosol"/>
    <property type="evidence" value="ECO:0007669"/>
    <property type="project" value="TreeGrafter"/>
</dbReference>
<evidence type="ECO:0000313" key="8">
    <source>
        <dbReference type="EMBL" id="TXN29211.1"/>
    </source>
</evidence>
<evidence type="ECO:0000256" key="5">
    <source>
        <dbReference type="ARBA" id="ARBA00022927"/>
    </source>
</evidence>
<evidence type="ECO:0000259" key="7">
    <source>
        <dbReference type="Pfam" id="PF02108"/>
    </source>
</evidence>
<evidence type="ECO:0000256" key="6">
    <source>
        <dbReference type="ARBA" id="ARBA00023225"/>
    </source>
</evidence>
<keyword evidence="6" id="KW-1006">Bacterial flagellum protein export</keyword>
<dbReference type="PANTHER" id="PTHR34982">
    <property type="entry name" value="YOP PROTEINS TRANSLOCATION PROTEIN L"/>
    <property type="match status" value="1"/>
</dbReference>
<name>A0A5C8UMS0_9MICO</name>
<evidence type="ECO:0000256" key="4">
    <source>
        <dbReference type="ARBA" id="ARBA00022795"/>
    </source>
</evidence>
<keyword evidence="9" id="KW-1185">Reference proteome</keyword>
<feature type="domain" description="Flagellar assembly protein FliH/Type III secretion system HrpE" evidence="7">
    <location>
        <begin position="80"/>
        <end position="191"/>
    </location>
</feature>
<accession>A0A5C8UMS0</accession>
<proteinExistence type="inferred from homology"/>
<dbReference type="AlphaFoldDB" id="A0A5C8UMS0"/>
<gene>
    <name evidence="8" type="ORF">FVP33_13590</name>
</gene>
<organism evidence="8 9">
    <name type="scientific">Lacisediminihabitans profunda</name>
    <dbReference type="NCBI Taxonomy" id="2594790"/>
    <lineage>
        <taxon>Bacteria</taxon>
        <taxon>Bacillati</taxon>
        <taxon>Actinomycetota</taxon>
        <taxon>Actinomycetes</taxon>
        <taxon>Micrococcales</taxon>
        <taxon>Microbacteriaceae</taxon>
        <taxon>Lacisediminihabitans</taxon>
    </lineage>
</organism>
<dbReference type="GO" id="GO:0015031">
    <property type="term" value="P:protein transport"/>
    <property type="evidence" value="ECO:0007669"/>
    <property type="project" value="UniProtKB-KW"/>
</dbReference>
<comment type="similarity">
    <text evidence="2">Belongs to the FliH family.</text>
</comment>
<comment type="function">
    <text evidence="1">Needed for flagellar regrowth and assembly.</text>
</comment>
<evidence type="ECO:0000256" key="3">
    <source>
        <dbReference type="ARBA" id="ARBA00022448"/>
    </source>
</evidence>
<dbReference type="GO" id="GO:0044781">
    <property type="term" value="P:bacterial-type flagellum organization"/>
    <property type="evidence" value="ECO:0007669"/>
    <property type="project" value="UniProtKB-KW"/>
</dbReference>
<reference evidence="8 9" key="1">
    <citation type="submission" date="2019-08" db="EMBL/GenBank/DDBJ databases">
        <title>Bacterial whole genome sequence for Glaciihabitans sp. CHu50b-6-2.</title>
        <authorList>
            <person name="Jin L."/>
        </authorList>
    </citation>
    <scope>NUCLEOTIDE SEQUENCE [LARGE SCALE GENOMIC DNA]</scope>
    <source>
        <strain evidence="8 9">CHu50b-6-2</strain>
    </source>
</reference>
<evidence type="ECO:0000256" key="2">
    <source>
        <dbReference type="ARBA" id="ARBA00006602"/>
    </source>
</evidence>
<dbReference type="InterPro" id="IPR018035">
    <property type="entry name" value="Flagellar_FliH/T3SS_HrpE"/>
</dbReference>
<comment type="caution">
    <text evidence="8">The sequence shown here is derived from an EMBL/GenBank/DDBJ whole genome shotgun (WGS) entry which is preliminary data.</text>
</comment>
<keyword evidence="4" id="KW-1005">Bacterial flagellum biogenesis</keyword>
<keyword evidence="3" id="KW-0813">Transport</keyword>